<comment type="caution">
    <text evidence="1">The sequence shown here is derived from an EMBL/GenBank/DDBJ whole genome shotgun (WGS) entry which is preliminary data.</text>
</comment>
<dbReference type="Pfam" id="PF16867">
    <property type="entry name" value="DMSP_lyase"/>
    <property type="match status" value="1"/>
</dbReference>
<accession>A0A419A4K0</accession>
<dbReference type="Gene3D" id="2.60.120.10">
    <property type="entry name" value="Jelly Rolls"/>
    <property type="match status" value="1"/>
</dbReference>
<dbReference type="InterPro" id="IPR031723">
    <property type="entry name" value="DMSP_lyase"/>
</dbReference>
<gene>
    <name evidence="1" type="ORF">D3P05_14870</name>
</gene>
<dbReference type="Proteomes" id="UP000283587">
    <property type="component" value="Unassembled WGS sequence"/>
</dbReference>
<sequence length="210" mass="22702">MARVQALQDFLDLALPAMQARAHDGDSPASLLRIAEAVRTVGSPGPNAALLPVCRWLEPALARQVGDSDLAALLSAIRALSPRLFWRRRSGDQTASTNFPDGHANAMLLGPGGIEERRDLWIGLSLLAPRTRYPDHRHAPEETYLVLSPGQFRKNGADWFEPGIGGSFFVPPNAVHAMRSGDEPLFALWALWAGLEGPSVQPIEGKGSIT</sequence>
<dbReference type="SUPFAM" id="SSF51182">
    <property type="entry name" value="RmlC-like cupins"/>
    <property type="match status" value="1"/>
</dbReference>
<organism evidence="1 2">
    <name type="scientific">Paracoccus siganidrum</name>
    <dbReference type="NCBI Taxonomy" id="1276757"/>
    <lineage>
        <taxon>Bacteria</taxon>
        <taxon>Pseudomonadati</taxon>
        <taxon>Pseudomonadota</taxon>
        <taxon>Alphaproteobacteria</taxon>
        <taxon>Rhodobacterales</taxon>
        <taxon>Paracoccaceae</taxon>
        <taxon>Paracoccus</taxon>
    </lineage>
</organism>
<reference evidence="2" key="1">
    <citation type="submission" date="2018-09" db="EMBL/GenBank/DDBJ databases">
        <title>Paracoccus onubensis nov. sp. a moderate halophilic bacterium isolated from Gruta de las Maravillas (Aracena, Spain).</title>
        <authorList>
            <person name="Jurado V."/>
            <person name="Gutierrez-Patricio S."/>
            <person name="Gonzalez-Pimentel J.L."/>
            <person name="Miller A.Z."/>
            <person name="Laiz L."/>
            <person name="Saiz-Jimenez C."/>
        </authorList>
    </citation>
    <scope>NUCLEOTIDE SEQUENCE [LARGE SCALE GENOMIC DNA]</scope>
    <source>
        <strain evidence="2">DSM 26381</strain>
    </source>
</reference>
<dbReference type="RefSeq" id="WP_119898988.1">
    <property type="nucleotide sequence ID" value="NZ_QNRC01000009.1"/>
</dbReference>
<evidence type="ECO:0000313" key="2">
    <source>
        <dbReference type="Proteomes" id="UP000283587"/>
    </source>
</evidence>
<evidence type="ECO:0000313" key="1">
    <source>
        <dbReference type="EMBL" id="RJL09657.1"/>
    </source>
</evidence>
<protein>
    <submittedName>
        <fullName evidence="1">Transcriptional regulator</fullName>
    </submittedName>
</protein>
<dbReference type="AlphaFoldDB" id="A0A419A4K0"/>
<dbReference type="GO" id="GO:0047869">
    <property type="term" value="F:dimethylpropiothetin dethiomethylase activity"/>
    <property type="evidence" value="ECO:0007669"/>
    <property type="project" value="InterPro"/>
</dbReference>
<name>A0A419A4K0_9RHOB</name>
<dbReference type="OrthoDB" id="9083851at2"/>
<dbReference type="EMBL" id="QZEW01000065">
    <property type="protein sequence ID" value="RJL09657.1"/>
    <property type="molecule type" value="Genomic_DNA"/>
</dbReference>
<proteinExistence type="predicted"/>
<keyword evidence="2" id="KW-1185">Reference proteome</keyword>
<dbReference type="InterPro" id="IPR014710">
    <property type="entry name" value="RmlC-like_jellyroll"/>
</dbReference>
<dbReference type="InterPro" id="IPR011051">
    <property type="entry name" value="RmlC_Cupin_sf"/>
</dbReference>